<evidence type="ECO:0000256" key="2">
    <source>
        <dbReference type="ARBA" id="ARBA00022526"/>
    </source>
</evidence>
<organism evidence="8 9">
    <name type="scientific">Kocuria sediminis</name>
    <dbReference type="NCBI Taxonomy" id="1038857"/>
    <lineage>
        <taxon>Bacteria</taxon>
        <taxon>Bacillati</taxon>
        <taxon>Actinomycetota</taxon>
        <taxon>Actinomycetes</taxon>
        <taxon>Micrococcales</taxon>
        <taxon>Micrococcaceae</taxon>
        <taxon>Kocuria</taxon>
    </lineage>
</organism>
<evidence type="ECO:0000256" key="4">
    <source>
        <dbReference type="ARBA" id="ARBA00023002"/>
    </source>
</evidence>
<evidence type="ECO:0000256" key="3">
    <source>
        <dbReference type="ARBA" id="ARBA00022857"/>
    </source>
</evidence>
<dbReference type="InterPro" id="IPR022674">
    <property type="entry name" value="G6P_DH_NAD-bd"/>
</dbReference>
<dbReference type="PRINTS" id="PR00079">
    <property type="entry name" value="G6PDHDRGNASE"/>
</dbReference>
<dbReference type="InterPro" id="IPR036291">
    <property type="entry name" value="NAD(P)-bd_dom_sf"/>
</dbReference>
<comment type="pathway">
    <text evidence="1">Carbohydrate degradation; pentose phosphate pathway; D-ribulose 5-phosphate from D-glucose 6-phosphate (oxidative stage): step 1/3.</text>
</comment>
<evidence type="ECO:0000256" key="5">
    <source>
        <dbReference type="ARBA" id="ARBA00023277"/>
    </source>
</evidence>
<dbReference type="GO" id="GO:0005829">
    <property type="term" value="C:cytosol"/>
    <property type="evidence" value="ECO:0007669"/>
    <property type="project" value="TreeGrafter"/>
</dbReference>
<evidence type="ECO:0000313" key="9">
    <source>
        <dbReference type="Proteomes" id="UP000436989"/>
    </source>
</evidence>
<keyword evidence="9" id="KW-1185">Reference proteome</keyword>
<comment type="caution">
    <text evidence="8">The sequence shown here is derived from an EMBL/GenBank/DDBJ whole genome shotgun (WGS) entry which is preliminary data.</text>
</comment>
<gene>
    <name evidence="8" type="ORF">GMA12_16945</name>
</gene>
<dbReference type="Pfam" id="PF00479">
    <property type="entry name" value="G6PD_N"/>
    <property type="match status" value="1"/>
</dbReference>
<dbReference type="SUPFAM" id="SSF51735">
    <property type="entry name" value="NAD(P)-binding Rossmann-fold domains"/>
    <property type="match status" value="1"/>
</dbReference>
<dbReference type="PANTHER" id="PTHR23429:SF0">
    <property type="entry name" value="GLUCOSE-6-PHOSPHATE 1-DEHYDROGENASE"/>
    <property type="match status" value="1"/>
</dbReference>
<dbReference type="Gene3D" id="3.30.360.10">
    <property type="entry name" value="Dihydrodipicolinate Reductase, domain 2"/>
    <property type="match status" value="1"/>
</dbReference>
<dbReference type="GO" id="GO:0004345">
    <property type="term" value="F:glucose-6-phosphate dehydrogenase activity"/>
    <property type="evidence" value="ECO:0007669"/>
    <property type="project" value="UniProtKB-EC"/>
</dbReference>
<evidence type="ECO:0000259" key="7">
    <source>
        <dbReference type="Pfam" id="PF02781"/>
    </source>
</evidence>
<accession>A0A6N8GV41</accession>
<feature type="domain" description="Glucose-6-phosphate dehydrogenase NAD-binding" evidence="6">
    <location>
        <begin position="28"/>
        <end position="193"/>
    </location>
</feature>
<keyword evidence="2" id="KW-0313">Glucose metabolism</keyword>
<feature type="domain" description="Glucose-6-phosphate dehydrogenase C-terminal" evidence="7">
    <location>
        <begin position="197"/>
        <end position="472"/>
    </location>
</feature>
<dbReference type="Gene3D" id="3.40.50.720">
    <property type="entry name" value="NAD(P)-binding Rossmann-like Domain"/>
    <property type="match status" value="1"/>
</dbReference>
<reference evidence="8 9" key="1">
    <citation type="submission" date="2019-12" db="EMBL/GenBank/DDBJ databases">
        <authorList>
            <person name="Shi Y."/>
        </authorList>
    </citation>
    <scope>NUCLEOTIDE SEQUENCE [LARGE SCALE GENOMIC DNA]</scope>
    <source>
        <strain evidence="8 9">JCM 17929</strain>
    </source>
</reference>
<dbReference type="SUPFAM" id="SSF55347">
    <property type="entry name" value="Glyceraldehyde-3-phosphate dehydrogenase-like, C-terminal domain"/>
    <property type="match status" value="1"/>
</dbReference>
<dbReference type="AlphaFoldDB" id="A0A6N8GV41"/>
<dbReference type="PIRSF" id="PIRSF000110">
    <property type="entry name" value="G6PD"/>
    <property type="match status" value="1"/>
</dbReference>
<keyword evidence="4 8" id="KW-0560">Oxidoreductase</keyword>
<name>A0A6N8GV41_9MICC</name>
<dbReference type="InterPro" id="IPR001282">
    <property type="entry name" value="G6P_DH"/>
</dbReference>
<evidence type="ECO:0000313" key="8">
    <source>
        <dbReference type="EMBL" id="MUN64805.1"/>
    </source>
</evidence>
<dbReference type="GO" id="GO:0006006">
    <property type="term" value="P:glucose metabolic process"/>
    <property type="evidence" value="ECO:0007669"/>
    <property type="project" value="UniProtKB-KW"/>
</dbReference>
<dbReference type="PANTHER" id="PTHR23429">
    <property type="entry name" value="GLUCOSE-6-PHOSPHATE 1-DEHYDROGENASE G6PD"/>
    <property type="match status" value="1"/>
</dbReference>
<keyword evidence="5" id="KW-0119">Carbohydrate metabolism</keyword>
<sequence>METTSTDKTSAENTGAGTTGMESIGTLVVLGATGDLTSRLLLPGLGRLLTEQPGRRIRLIGADLAPRDSQQWADTVRAAFDSVEATGPAVDHVLAHAEYLVTDAASAEDLQQVLASATGIPALYFALPPAVTAQAIAALHEVALPEGTVLALEKPFGVDRASAAALNRQLASLVEEDQVFRVDHFLGKSTVLNILGLRFANYLFEPLLNRDHVAKVEIVYDEQLGLENRAGYYDRAGAMVDMIQSHLLQVMALVTMDAPQSVHATDLRAAKTEALRAVRPFGGDPVAASRRARYTAGTIEDRRLPSYVEEHGVDPERDTETLAEVTLESSTWRWSGVPFTLRSGKALGAARRDIAITFREVPHLPTGLDGHLEPTVLRLCLKPDAMVLELNVNGPGDPFVLDRGRLTADFGAGRLNPYGEVLHGLLDRDPSLSLSGAAAEHAWGVVDQIRAAWQSGQVPLEEYPAGSPGPQNWQS</sequence>
<dbReference type="EC" id="1.1.1.49" evidence="8"/>
<dbReference type="Pfam" id="PF02781">
    <property type="entry name" value="G6PD_C"/>
    <property type="match status" value="1"/>
</dbReference>
<dbReference type="Proteomes" id="UP000436989">
    <property type="component" value="Unassembled WGS sequence"/>
</dbReference>
<evidence type="ECO:0000256" key="1">
    <source>
        <dbReference type="ARBA" id="ARBA00004937"/>
    </source>
</evidence>
<keyword evidence="3" id="KW-0521">NADP</keyword>
<proteinExistence type="predicted"/>
<dbReference type="GO" id="GO:0050661">
    <property type="term" value="F:NADP binding"/>
    <property type="evidence" value="ECO:0007669"/>
    <property type="project" value="InterPro"/>
</dbReference>
<evidence type="ECO:0000259" key="6">
    <source>
        <dbReference type="Pfam" id="PF00479"/>
    </source>
</evidence>
<dbReference type="NCBIfam" id="NF009492">
    <property type="entry name" value="PRK12853.1-3"/>
    <property type="match status" value="1"/>
</dbReference>
<dbReference type="GO" id="GO:0009051">
    <property type="term" value="P:pentose-phosphate shunt, oxidative branch"/>
    <property type="evidence" value="ECO:0007669"/>
    <property type="project" value="TreeGrafter"/>
</dbReference>
<dbReference type="EMBL" id="WOGU01000020">
    <property type="protein sequence ID" value="MUN64805.1"/>
    <property type="molecule type" value="Genomic_DNA"/>
</dbReference>
<protein>
    <submittedName>
        <fullName evidence="8">Glucose-6-phosphate dehydrogenase</fullName>
        <ecNumber evidence="8">1.1.1.49</ecNumber>
    </submittedName>
</protein>
<dbReference type="RefSeq" id="WP_156270682.1">
    <property type="nucleotide sequence ID" value="NZ_WOGU01000020.1"/>
</dbReference>
<dbReference type="InterPro" id="IPR022675">
    <property type="entry name" value="G6P_DH_C"/>
</dbReference>